<organism evidence="1 2">
    <name type="scientific">Candidatus Macondimonas diazotrophica</name>
    <dbReference type="NCBI Taxonomy" id="2305248"/>
    <lineage>
        <taxon>Bacteria</taxon>
        <taxon>Pseudomonadati</taxon>
        <taxon>Pseudomonadota</taxon>
        <taxon>Gammaproteobacteria</taxon>
        <taxon>Chromatiales</taxon>
        <taxon>Ectothiorhodospiraceae</taxon>
        <taxon>Candidatus Macondimonas</taxon>
    </lineage>
</organism>
<dbReference type="OrthoDB" id="6072119at2"/>
<sequence length="488" mass="54742">MGHKESYVRRWVLAVLLAWAGTGWSAAPAAYDSLKGAQFDQFIMRLKAEPSLLAQDRTLSFRLSTTQWDQMVQALDLDHYTWVYAPTVKASQSPQLAGKRIETLSVLAVRSGQLVPIPFQIDERDTDGWVYAPGVSGSIQGAEGVFDGEDELVFMYRDTGSERLDPAAHRLDDGRIVQELTFRYNGKTRHAYVAEDSQRRDPSDYVQYDQEKWTLDATFFNFRNNPRNILKFEDFRANAGPTPEHRVLDTLILEIATGVVVPWPRVTVDIENLKAELAGVKHGPVREVLKLKIWVVVAGIPVFRILTDMTVYDQGISLPVKLHIPGGEILTRVLNKPVIDIGLDMNDMRGGRFAAAINPSGQYHAVDGQVSAAEEQLDIRIPDATWLWLESGRGWDVVMQFDIPPDWPVEGRGTYVDSAKPKQSYDYETFPHALPRFGFQVTKLPVGKLDIDLTAVLWFPATVGSAGPEQFIRNMDNPPRLEARAPAL</sequence>
<proteinExistence type="predicted"/>
<evidence type="ECO:0000313" key="2">
    <source>
        <dbReference type="Proteomes" id="UP000297890"/>
    </source>
</evidence>
<dbReference type="RefSeq" id="WP_135281382.1">
    <property type="nucleotide sequence ID" value="NZ_SRIO01000005.1"/>
</dbReference>
<gene>
    <name evidence="1" type="ORF">E4680_05465</name>
</gene>
<accession>A0A4Z0F9K0</accession>
<keyword evidence="2" id="KW-1185">Reference proteome</keyword>
<evidence type="ECO:0000313" key="1">
    <source>
        <dbReference type="EMBL" id="TFZ83082.1"/>
    </source>
</evidence>
<protein>
    <submittedName>
        <fullName evidence="1">Uncharacterized protein</fullName>
    </submittedName>
</protein>
<dbReference type="EMBL" id="SRIO01000005">
    <property type="protein sequence ID" value="TFZ83082.1"/>
    <property type="molecule type" value="Genomic_DNA"/>
</dbReference>
<dbReference type="Proteomes" id="UP000297890">
    <property type="component" value="Unassembled WGS sequence"/>
</dbReference>
<reference evidence="1 2" key="1">
    <citation type="journal article" date="2019" name="ISME J.">
        <title>Candidatus Macondimonas diazotrophica, a novel gammaproteobacterial genus dominating crude-oil-contaminated coastal sediments.</title>
        <authorList>
            <person name="Karthikeyan S."/>
            <person name="Konstantinidis K."/>
        </authorList>
    </citation>
    <scope>NUCLEOTIDE SEQUENCE [LARGE SCALE GENOMIC DNA]</scope>
    <source>
        <strain evidence="1 2">KTK01</strain>
    </source>
</reference>
<name>A0A4Z0F9K0_9GAMM</name>
<comment type="caution">
    <text evidence="1">The sequence shown here is derived from an EMBL/GenBank/DDBJ whole genome shotgun (WGS) entry which is preliminary data.</text>
</comment>
<dbReference type="AlphaFoldDB" id="A0A4Z0F9K0"/>